<name>A0A3P5Z8J5_BRACM</name>
<evidence type="ECO:0000256" key="1">
    <source>
        <dbReference type="ARBA" id="ARBA00011073"/>
    </source>
</evidence>
<dbReference type="eggNOG" id="ENOG502QRA7">
    <property type="taxonomic scope" value="Eukaryota"/>
</dbReference>
<reference evidence="7" key="3">
    <citation type="submission" date="2018-11" db="EMBL/GenBank/DDBJ databases">
        <authorList>
            <consortium name="Genoscope - CEA"/>
            <person name="William W."/>
        </authorList>
    </citation>
    <scope>NUCLEOTIDE SEQUENCE</scope>
</reference>
<evidence type="ECO:0000256" key="3">
    <source>
        <dbReference type="PROSITE-ProRule" id="PRU01240"/>
    </source>
</evidence>
<feature type="domain" description="Peptidase S8/S53" evidence="4">
    <location>
        <begin position="13"/>
        <end position="76"/>
    </location>
</feature>
<dbReference type="GO" id="GO:0004252">
    <property type="term" value="F:serine-type endopeptidase activity"/>
    <property type="evidence" value="ECO:0007669"/>
    <property type="project" value="InterPro"/>
</dbReference>
<dbReference type="PANTHER" id="PTHR10795">
    <property type="entry name" value="PROPROTEIN CONVERTASE SUBTILISIN/KEXIN"/>
    <property type="match status" value="1"/>
</dbReference>
<dbReference type="PROSITE" id="PS51892">
    <property type="entry name" value="SUBTILASE"/>
    <property type="match status" value="1"/>
</dbReference>
<dbReference type="Gene3D" id="3.40.50.200">
    <property type="entry name" value="Peptidase S8/S53 domain"/>
    <property type="match status" value="1"/>
</dbReference>
<evidence type="ECO:0000313" key="7">
    <source>
        <dbReference type="EMBL" id="VDC72235.1"/>
    </source>
</evidence>
<dbReference type="Proteomes" id="UP000011750">
    <property type="component" value="Chromosome A05"/>
</dbReference>
<comment type="caution">
    <text evidence="3">Lacks conserved residue(s) required for the propagation of feature annotation.</text>
</comment>
<dbReference type="Pfam" id="PF17766">
    <property type="entry name" value="fn3_6"/>
    <property type="match status" value="1"/>
</dbReference>
<dbReference type="EMBL" id="LS974621">
    <property type="protein sequence ID" value="CAG7877183.1"/>
    <property type="molecule type" value="Genomic_DNA"/>
</dbReference>
<dbReference type="Gene3D" id="2.60.40.2310">
    <property type="match status" value="1"/>
</dbReference>
<dbReference type="AlphaFoldDB" id="A0A3P5Z8J5"/>
<dbReference type="Pfam" id="PF00082">
    <property type="entry name" value="Peptidase_S8"/>
    <property type="match status" value="1"/>
</dbReference>
<dbReference type="Proteomes" id="UP000694005">
    <property type="component" value="Chromosome A05"/>
</dbReference>
<dbReference type="EMBL" id="LR031570">
    <property type="protein sequence ID" value="VDC72235.1"/>
    <property type="molecule type" value="Genomic_DNA"/>
</dbReference>
<evidence type="ECO:0000259" key="5">
    <source>
        <dbReference type="Pfam" id="PF17766"/>
    </source>
</evidence>
<evidence type="ECO:0000313" key="8">
    <source>
        <dbReference type="EnsemblPlants" id="Bra022331.1-P"/>
    </source>
</evidence>
<dbReference type="SUPFAM" id="SSF52743">
    <property type="entry name" value="Subtilisin-like"/>
    <property type="match status" value="1"/>
</dbReference>
<evidence type="ECO:0000313" key="9">
    <source>
        <dbReference type="Proteomes" id="UP000011750"/>
    </source>
</evidence>
<dbReference type="InterPro" id="IPR045051">
    <property type="entry name" value="SBT"/>
</dbReference>
<evidence type="ECO:0008006" key="10">
    <source>
        <dbReference type="Google" id="ProtNLM"/>
    </source>
</evidence>
<dbReference type="EnsemblPlants" id="Bra022331.1">
    <property type="protein sequence ID" value="Bra022331.1-P"/>
    <property type="gene ID" value="Bra022331"/>
</dbReference>
<reference evidence="9" key="2">
    <citation type="journal article" date="2018" name="Hortic Res">
        <title>Improved Brassica rapa reference genome by single-molecule sequencing and chromosome conformation capture technologies.</title>
        <authorList>
            <person name="Zhang L."/>
            <person name="Cai X."/>
            <person name="Wu J."/>
            <person name="Liu M."/>
            <person name="Grob S."/>
            <person name="Cheng F."/>
            <person name="Liang J."/>
            <person name="Cai C."/>
            <person name="Liu Z."/>
            <person name="Liu B."/>
            <person name="Wang F."/>
            <person name="Li S."/>
            <person name="Liu F."/>
            <person name="Li X."/>
            <person name="Cheng L."/>
            <person name="Yang W."/>
            <person name="Li M.H."/>
            <person name="Grossniklaus U."/>
            <person name="Zheng H."/>
            <person name="Wang X."/>
        </authorList>
    </citation>
    <scope>NUCLEOTIDE SEQUENCE [LARGE SCALE GENOMIC DNA]</scope>
    <source>
        <strain evidence="9">cv. Chiifu-401-42</strain>
    </source>
</reference>
<dbReference type="InterPro" id="IPR000209">
    <property type="entry name" value="Peptidase_S8/S53_dom"/>
</dbReference>
<feature type="domain" description="Subtilisin-like protease fibronectin type-III" evidence="5">
    <location>
        <begin position="129"/>
        <end position="195"/>
    </location>
</feature>
<accession>M4E0N4</accession>
<dbReference type="InterPro" id="IPR036852">
    <property type="entry name" value="Peptidase_S8/S53_dom_sf"/>
</dbReference>
<protein>
    <recommendedName>
        <fullName evidence="10">Subtilisin-like protease fibronectin type-III domain-containing protein</fullName>
    </recommendedName>
</protein>
<dbReference type="InterPro" id="IPR041469">
    <property type="entry name" value="Subtilisin-like_FN3"/>
</dbReference>
<keyword evidence="2" id="KW-0732">Signal</keyword>
<dbReference type="STRING" id="51351.M4E0N4"/>
<dbReference type="Gramene" id="A05p37040.2_BraZ1">
    <property type="protein sequence ID" value="A05p37040.2_BraZ1.CDS"/>
    <property type="gene ID" value="A05g37040.2_BraZ1"/>
</dbReference>
<dbReference type="Gramene" id="Bra022331.1">
    <property type="protein sequence ID" value="Bra022331.1-P"/>
    <property type="gene ID" value="Bra022331"/>
</dbReference>
<dbReference type="SMR" id="A0A3P5Z8J5"/>
<evidence type="ECO:0000259" key="4">
    <source>
        <dbReference type="Pfam" id="PF00082"/>
    </source>
</evidence>
<dbReference type="HOGENOM" id="CLU_000625_1_2_1"/>
<gene>
    <name evidence="7" type="ORF">BRAA05T21949Z</name>
    <name evidence="6" type="ORF">BRAPAZ1V2_A05P37040.2</name>
</gene>
<reference evidence="8" key="4">
    <citation type="submission" date="2023-03" db="UniProtKB">
        <authorList>
            <consortium name="EnsemblPlants"/>
        </authorList>
    </citation>
    <scope>IDENTIFICATION</scope>
    <source>
        <strain evidence="8">cv. Chiifu-401-42</strain>
    </source>
</reference>
<evidence type="ECO:0000313" key="6">
    <source>
        <dbReference type="EMBL" id="CAG7877183.1"/>
    </source>
</evidence>
<accession>A0A3P5Z8J5</accession>
<comment type="similarity">
    <text evidence="1 3">Belongs to the peptidase S8 family.</text>
</comment>
<reference evidence="9" key="1">
    <citation type="journal article" date="2011" name="Nat. Genet.">
        <title>The genome of the mesopolyploid crop species Brassica rapa.</title>
        <authorList>
            <consortium name="Brassica rapa Genome Sequencing Project Consortium"/>
            <person name="Wang X."/>
            <person name="Wang H."/>
            <person name="Wang J."/>
            <person name="Sun R."/>
            <person name="Wu J."/>
            <person name="Liu S."/>
            <person name="Bai Y."/>
            <person name="Mun J.H."/>
            <person name="Bancroft I."/>
            <person name="Cheng F."/>
            <person name="Huang S."/>
            <person name="Li X."/>
            <person name="Hua W."/>
            <person name="Wang J."/>
            <person name="Wang X."/>
            <person name="Freeling M."/>
            <person name="Pires J.C."/>
            <person name="Paterson A.H."/>
            <person name="Chalhoub B."/>
            <person name="Wang B."/>
            <person name="Hayward A."/>
            <person name="Sharpe A.G."/>
            <person name="Park B.S."/>
            <person name="Weisshaar B."/>
            <person name="Liu B."/>
            <person name="Li B."/>
            <person name="Liu B."/>
            <person name="Tong C."/>
            <person name="Song C."/>
            <person name="Duran C."/>
            <person name="Peng C."/>
            <person name="Geng C."/>
            <person name="Koh C."/>
            <person name="Lin C."/>
            <person name="Edwards D."/>
            <person name="Mu D."/>
            <person name="Shen D."/>
            <person name="Soumpourou E."/>
            <person name="Li F."/>
            <person name="Fraser F."/>
            <person name="Conant G."/>
            <person name="Lassalle G."/>
            <person name="King G.J."/>
            <person name="Bonnema G."/>
            <person name="Tang H."/>
            <person name="Wang H."/>
            <person name="Belcram H."/>
            <person name="Zhou H."/>
            <person name="Hirakawa H."/>
            <person name="Abe H."/>
            <person name="Guo H."/>
            <person name="Wang H."/>
            <person name="Jin H."/>
            <person name="Parkin I.A."/>
            <person name="Batley J."/>
            <person name="Kim J.S."/>
            <person name="Just J."/>
            <person name="Li J."/>
            <person name="Xu J."/>
            <person name="Deng J."/>
            <person name="Kim J.A."/>
            <person name="Li J."/>
            <person name="Yu J."/>
            <person name="Meng J."/>
            <person name="Wang J."/>
            <person name="Min J."/>
            <person name="Poulain J."/>
            <person name="Wang J."/>
            <person name="Hatakeyama K."/>
            <person name="Wu K."/>
            <person name="Wang L."/>
            <person name="Fang L."/>
            <person name="Trick M."/>
            <person name="Links M.G."/>
            <person name="Zhao M."/>
            <person name="Jin M."/>
            <person name="Ramchiary N."/>
            <person name="Drou N."/>
            <person name="Berkman P.J."/>
            <person name="Cai Q."/>
            <person name="Huang Q."/>
            <person name="Li R."/>
            <person name="Tabata S."/>
            <person name="Cheng S."/>
            <person name="Zhang S."/>
            <person name="Zhang S."/>
            <person name="Huang S."/>
            <person name="Sato S."/>
            <person name="Sun S."/>
            <person name="Kwon S.J."/>
            <person name="Choi S.R."/>
            <person name="Lee T.H."/>
            <person name="Fan W."/>
            <person name="Zhao X."/>
            <person name="Tan X."/>
            <person name="Xu X."/>
            <person name="Wang Y."/>
            <person name="Qiu Y."/>
            <person name="Yin Y."/>
            <person name="Li Y."/>
            <person name="Du Y."/>
            <person name="Liao Y."/>
            <person name="Lim Y."/>
            <person name="Narusaka Y."/>
            <person name="Wang Y."/>
            <person name="Wang Z."/>
            <person name="Li Z."/>
            <person name="Wang Z."/>
            <person name="Xiong Z."/>
            <person name="Zhang Z."/>
        </authorList>
    </citation>
    <scope>NUCLEOTIDE SEQUENCE [LARGE SCALE GENOMIC DNA]</scope>
    <source>
        <strain evidence="9">cv. Chiifu-401-42</strain>
    </source>
</reference>
<proteinExistence type="inferred from homology"/>
<evidence type="ECO:0000256" key="2">
    <source>
        <dbReference type="ARBA" id="ARBA00022729"/>
    </source>
</evidence>
<sequence length="212" mass="23401">MFNLSSSWDTVPSTTGLRTGTAVESGTYMSCRHVAGASAYIKTFHPEWSPSMIQSVIMTTAWAMSMDQGEFAYGAGHVDPIKAVNPGLVYEVDKSDHINFLCGMNYILKMLQLISGEAVTCTGKTLPKNLNYPSMTARVAAGKQFQVNFSRTLRNLGMRSTYKAEVSGSKFDVRVIPEALSLNTMHEKESFELTVCLFQGMVLKTVNWCLLI</sequence>
<keyword evidence="9" id="KW-1185">Reference proteome</keyword>
<dbReference type="GO" id="GO:0006508">
    <property type="term" value="P:proteolysis"/>
    <property type="evidence" value="ECO:0007669"/>
    <property type="project" value="InterPro"/>
</dbReference>
<dbReference type="OMA" id="WETHHTH"/>
<organism evidence="7">
    <name type="scientific">Brassica campestris</name>
    <name type="common">Field mustard</name>
    <dbReference type="NCBI Taxonomy" id="3711"/>
    <lineage>
        <taxon>Eukaryota</taxon>
        <taxon>Viridiplantae</taxon>
        <taxon>Streptophyta</taxon>
        <taxon>Embryophyta</taxon>
        <taxon>Tracheophyta</taxon>
        <taxon>Spermatophyta</taxon>
        <taxon>Magnoliopsida</taxon>
        <taxon>eudicotyledons</taxon>
        <taxon>Gunneridae</taxon>
        <taxon>Pentapetalae</taxon>
        <taxon>rosids</taxon>
        <taxon>malvids</taxon>
        <taxon>Brassicales</taxon>
        <taxon>Brassicaceae</taxon>
        <taxon>Brassiceae</taxon>
        <taxon>Brassica</taxon>
    </lineage>
</organism>